<dbReference type="Proteomes" id="UP000827889">
    <property type="component" value="Chromosome 3"/>
</dbReference>
<dbReference type="InterPro" id="IPR044974">
    <property type="entry name" value="Disease_R_plants"/>
</dbReference>
<sequence length="209" mass="23170">MGSWPPEMNSSGARFGILLVLDEAYDVAAGAYYIAENVADCELMALKIGEKAQNVGGIRFVQTKLIRDILNRDGNLASSEGGIKFFQDVFSNIKALVVLDDVEEQSHVDDLVGNRLDWFGPGRWIIVTSENRGILETCVSRGRADIYEVNETDDDRALQLFCKHASIPWYPEIGKCIVKATGRVPFVIAVIGSLLCGKTIEDRRKMEDL</sequence>
<dbReference type="InterPro" id="IPR042197">
    <property type="entry name" value="Apaf_helical"/>
</dbReference>
<organism evidence="1 2">
    <name type="scientific">Rhodamnia argentea</name>
    <dbReference type="NCBI Taxonomy" id="178133"/>
    <lineage>
        <taxon>Eukaryota</taxon>
        <taxon>Viridiplantae</taxon>
        <taxon>Streptophyta</taxon>
        <taxon>Embryophyta</taxon>
        <taxon>Tracheophyta</taxon>
        <taxon>Spermatophyta</taxon>
        <taxon>Magnoliopsida</taxon>
        <taxon>eudicotyledons</taxon>
        <taxon>Gunneridae</taxon>
        <taxon>Pentapetalae</taxon>
        <taxon>rosids</taxon>
        <taxon>malvids</taxon>
        <taxon>Myrtales</taxon>
        <taxon>Myrtaceae</taxon>
        <taxon>Myrtoideae</taxon>
        <taxon>Myrteae</taxon>
        <taxon>Australasian group</taxon>
        <taxon>Rhodamnia</taxon>
    </lineage>
</organism>
<dbReference type="SUPFAM" id="SSF52540">
    <property type="entry name" value="P-loop containing nucleoside triphosphate hydrolases"/>
    <property type="match status" value="1"/>
</dbReference>
<dbReference type="Gene3D" id="1.10.8.430">
    <property type="entry name" value="Helical domain of apoptotic protease-activating factors"/>
    <property type="match status" value="1"/>
</dbReference>
<evidence type="ECO:0000313" key="1">
    <source>
        <dbReference type="Proteomes" id="UP000827889"/>
    </source>
</evidence>
<accession>A0ABM3H4J6</accession>
<dbReference type="PANTHER" id="PTHR11017">
    <property type="entry name" value="LEUCINE-RICH REPEAT-CONTAINING PROTEIN"/>
    <property type="match status" value="1"/>
</dbReference>
<dbReference type="RefSeq" id="XP_048131497.1">
    <property type="nucleotide sequence ID" value="XM_048275540.1"/>
</dbReference>
<dbReference type="PANTHER" id="PTHR11017:SF570">
    <property type="entry name" value="DISEASE RESISTANCE PROTEIN (TIR-NBS CLASS)-RELATED"/>
    <property type="match status" value="1"/>
</dbReference>
<dbReference type="Gene3D" id="3.40.50.300">
    <property type="entry name" value="P-loop containing nucleotide triphosphate hydrolases"/>
    <property type="match status" value="1"/>
</dbReference>
<name>A0ABM3H4J6_9MYRT</name>
<evidence type="ECO:0000313" key="2">
    <source>
        <dbReference type="RefSeq" id="XP_048131497.1"/>
    </source>
</evidence>
<keyword evidence="1" id="KW-1185">Reference proteome</keyword>
<reference evidence="2" key="1">
    <citation type="submission" date="2025-08" db="UniProtKB">
        <authorList>
            <consortium name="RefSeq"/>
        </authorList>
    </citation>
    <scope>IDENTIFICATION</scope>
    <source>
        <tissue evidence="2">Leaf</tissue>
    </source>
</reference>
<dbReference type="GeneID" id="125314086"/>
<proteinExistence type="predicted"/>
<protein>
    <submittedName>
        <fullName evidence="2">Disease resistance protein RML1A-like</fullName>
    </submittedName>
</protein>
<dbReference type="InterPro" id="IPR027417">
    <property type="entry name" value="P-loop_NTPase"/>
</dbReference>
<gene>
    <name evidence="2" type="primary">LOC125314086</name>
</gene>